<dbReference type="KEGG" id="aco:Amico_0667"/>
<dbReference type="eggNOG" id="COG0454">
    <property type="taxonomic scope" value="Bacteria"/>
</dbReference>
<organism evidence="4 5">
    <name type="scientific">Aminobacterium colombiense (strain DSM 12261 / ALA-1)</name>
    <dbReference type="NCBI Taxonomy" id="572547"/>
    <lineage>
        <taxon>Bacteria</taxon>
        <taxon>Thermotogati</taxon>
        <taxon>Synergistota</taxon>
        <taxon>Synergistia</taxon>
        <taxon>Synergistales</taxon>
        <taxon>Aminobacteriaceae</taxon>
        <taxon>Aminobacterium</taxon>
    </lineage>
</organism>
<dbReference type="HOGENOM" id="CLU_086503_3_1_0"/>
<dbReference type="Proteomes" id="UP000002366">
    <property type="component" value="Chromosome"/>
</dbReference>
<feature type="domain" description="N-acetyltransferase" evidence="3">
    <location>
        <begin position="8"/>
        <end position="141"/>
    </location>
</feature>
<keyword evidence="5" id="KW-1185">Reference proteome</keyword>
<name>D5EE20_AMICL</name>
<dbReference type="CDD" id="cd04301">
    <property type="entry name" value="NAT_SF"/>
    <property type="match status" value="1"/>
</dbReference>
<accession>D5EE20</accession>
<dbReference type="AlphaFoldDB" id="D5EE20"/>
<dbReference type="Pfam" id="PF00583">
    <property type="entry name" value="Acetyltransf_1"/>
    <property type="match status" value="1"/>
</dbReference>
<proteinExistence type="predicted"/>
<dbReference type="InterPro" id="IPR016181">
    <property type="entry name" value="Acyl_CoA_acyltransferase"/>
</dbReference>
<dbReference type="InterPro" id="IPR045039">
    <property type="entry name" value="NSI-like"/>
</dbReference>
<dbReference type="PROSITE" id="PS51186">
    <property type="entry name" value="GNAT"/>
    <property type="match status" value="1"/>
</dbReference>
<dbReference type="InterPro" id="IPR000182">
    <property type="entry name" value="GNAT_dom"/>
</dbReference>
<evidence type="ECO:0000313" key="4">
    <source>
        <dbReference type="EMBL" id="ADE56802.1"/>
    </source>
</evidence>
<dbReference type="PANTHER" id="PTHR43626">
    <property type="entry name" value="ACYL-COA N-ACYLTRANSFERASE"/>
    <property type="match status" value="1"/>
</dbReference>
<keyword evidence="2" id="KW-0012">Acyltransferase</keyword>
<gene>
    <name evidence="4" type="ordered locus">Amico_0667</name>
</gene>
<dbReference type="Gene3D" id="3.40.630.30">
    <property type="match status" value="1"/>
</dbReference>
<dbReference type="PANTHER" id="PTHR43626:SF4">
    <property type="entry name" value="GCN5-RELATED N-ACETYLTRANSFERASE 2, CHLOROPLASTIC"/>
    <property type="match status" value="1"/>
</dbReference>
<sequence length="141" mass="16456">MKTKLDYAFYDSKKAVTSSELRELYRFTLWGKSRSLEDIERMLEGTTMCFSVRHEEKLIAFCRILTDFIFRGSLWDIMVHPDFQGKGIGSALINYALTHPAIRAIPLIITYTSELEPFLTQYGFERKEGALMLLRRPIEYS</sequence>
<dbReference type="OrthoDB" id="9775804at2"/>
<protein>
    <submittedName>
        <fullName evidence="4">GCN5-related N-acetyltransferase</fullName>
    </submittedName>
</protein>
<evidence type="ECO:0000256" key="2">
    <source>
        <dbReference type="ARBA" id="ARBA00023315"/>
    </source>
</evidence>
<evidence type="ECO:0000256" key="1">
    <source>
        <dbReference type="ARBA" id="ARBA00022679"/>
    </source>
</evidence>
<reference evidence="4 5" key="1">
    <citation type="journal article" date="2010" name="Stand. Genomic Sci.">
        <title>Complete genome sequence of Aminobacterium colombiense type strain (ALA-1).</title>
        <authorList>
            <person name="Chertkov O."/>
            <person name="Sikorski J."/>
            <person name="Brambilla E."/>
            <person name="Lapidus A."/>
            <person name="Copeland A."/>
            <person name="Glavina Del Rio T."/>
            <person name="Nolan M."/>
            <person name="Lucas S."/>
            <person name="Tice H."/>
            <person name="Cheng J.F."/>
            <person name="Han C."/>
            <person name="Detter J.C."/>
            <person name="Bruce D."/>
            <person name="Tapia R."/>
            <person name="Goodwin L."/>
            <person name="Pitluck S."/>
            <person name="Liolios K."/>
            <person name="Ivanova N."/>
            <person name="Mavromatis K."/>
            <person name="Ovchinnikova G."/>
            <person name="Pati A."/>
            <person name="Chen A."/>
            <person name="Palaniappan K."/>
            <person name="Land M."/>
            <person name="Hauser L."/>
            <person name="Chang Y.J."/>
            <person name="Jeffries C.D."/>
            <person name="Spring S."/>
            <person name="Rohde M."/>
            <person name="Goker M."/>
            <person name="Bristow J."/>
            <person name="Eisen J.A."/>
            <person name="Markowitz V."/>
            <person name="Hugenholtz P."/>
            <person name="Kyrpides N.C."/>
            <person name="Klenk H.P."/>
        </authorList>
    </citation>
    <scope>NUCLEOTIDE SEQUENCE [LARGE SCALE GENOMIC DNA]</scope>
    <source>
        <strain evidence="5">DSM 12261 / ALA-1</strain>
    </source>
</reference>
<dbReference type="GO" id="GO:0005737">
    <property type="term" value="C:cytoplasm"/>
    <property type="evidence" value="ECO:0007669"/>
    <property type="project" value="TreeGrafter"/>
</dbReference>
<keyword evidence="1 4" id="KW-0808">Transferase</keyword>
<dbReference type="STRING" id="572547.Amico_0667"/>
<evidence type="ECO:0000259" key="3">
    <source>
        <dbReference type="PROSITE" id="PS51186"/>
    </source>
</evidence>
<dbReference type="GO" id="GO:0008080">
    <property type="term" value="F:N-acetyltransferase activity"/>
    <property type="evidence" value="ECO:0007669"/>
    <property type="project" value="InterPro"/>
</dbReference>
<dbReference type="EMBL" id="CP001997">
    <property type="protein sequence ID" value="ADE56802.1"/>
    <property type="molecule type" value="Genomic_DNA"/>
</dbReference>
<dbReference type="RefSeq" id="WP_013048068.1">
    <property type="nucleotide sequence ID" value="NC_014011.1"/>
</dbReference>
<dbReference type="SUPFAM" id="SSF55729">
    <property type="entry name" value="Acyl-CoA N-acyltransferases (Nat)"/>
    <property type="match status" value="1"/>
</dbReference>
<evidence type="ECO:0000313" key="5">
    <source>
        <dbReference type="Proteomes" id="UP000002366"/>
    </source>
</evidence>